<keyword evidence="3" id="KW-0479">Metal-binding</keyword>
<dbReference type="Pfam" id="PF08450">
    <property type="entry name" value="SGL"/>
    <property type="match status" value="1"/>
</dbReference>
<keyword evidence="3" id="KW-0862">Zinc</keyword>
<dbReference type="PRINTS" id="PR01790">
    <property type="entry name" value="SMP30FAMILY"/>
</dbReference>
<feature type="binding site" evidence="3">
    <location>
        <position position="223"/>
    </location>
    <ligand>
        <name>a divalent metal cation</name>
        <dbReference type="ChEBI" id="CHEBI:60240"/>
    </ligand>
</feature>
<feature type="active site" description="Proton donor/acceptor" evidence="2">
    <location>
        <position position="223"/>
    </location>
</feature>
<dbReference type="EMBL" id="AP022561">
    <property type="protein sequence ID" value="BBX10370.1"/>
    <property type="molecule type" value="Genomic_DNA"/>
</dbReference>
<reference evidence="5 6" key="1">
    <citation type="journal article" date="2019" name="Emerg. Microbes Infect.">
        <title>Comprehensive subspecies identification of 175 nontuberculous mycobacteria species based on 7547 genomic profiles.</title>
        <authorList>
            <person name="Matsumoto Y."/>
            <person name="Kinjo T."/>
            <person name="Motooka D."/>
            <person name="Nabeya D."/>
            <person name="Jung N."/>
            <person name="Uechi K."/>
            <person name="Horii T."/>
            <person name="Iida T."/>
            <person name="Fujita J."/>
            <person name="Nakamura S."/>
        </authorList>
    </citation>
    <scope>NUCLEOTIDE SEQUENCE [LARGE SCALE GENOMIC DNA]</scope>
    <source>
        <strain evidence="5 6">JCM 6376</strain>
    </source>
</reference>
<evidence type="ECO:0000313" key="5">
    <source>
        <dbReference type="EMBL" id="BBX10370.1"/>
    </source>
</evidence>
<dbReference type="Gene3D" id="2.120.10.30">
    <property type="entry name" value="TolB, C-terminal domain"/>
    <property type="match status" value="1"/>
</dbReference>
<dbReference type="GO" id="GO:0019853">
    <property type="term" value="P:L-ascorbic acid biosynthetic process"/>
    <property type="evidence" value="ECO:0007669"/>
    <property type="project" value="TreeGrafter"/>
</dbReference>
<accession>A0AAD1HSP8</accession>
<sequence>MGVLDQLPPRNIAEELGTWAGINRQQGDHVPPTLDVLSDHRDDLGEGPWWDAEDGTFYWVDSTGCSVHWVRLDGSDVTTISTPGEVGFVVKTRSGLLLAGCRDGLYCYTGGGWESKWTGGWDTSSVRSNDGKTDRNGLLWFGTMHDAETEPVAHLYRLRDGRPQAQLDGVTVSNGLGWSPDGKLMYYADSPTQTIQVFDYDATAAEIHNGRIFATDVKPSDPDGLTVDADGCVWSAKWDGGRVVRYTPDGRIDREVELPVSRPTSCMFVGSDLRTLAITSALPDVAETEPLAGAVFLVDVGAQGLPEARFDEQQLTD</sequence>
<dbReference type="GO" id="GO:0005509">
    <property type="term" value="F:calcium ion binding"/>
    <property type="evidence" value="ECO:0007669"/>
    <property type="project" value="TreeGrafter"/>
</dbReference>
<feature type="domain" description="SMP-30/Gluconolactonase/LRE-like region" evidence="4">
    <location>
        <begin position="44"/>
        <end position="281"/>
    </location>
</feature>
<dbReference type="AlphaFoldDB" id="A0AAD1HSP8"/>
<feature type="binding site" evidence="3">
    <location>
        <position position="129"/>
    </location>
    <ligand>
        <name>substrate</name>
    </ligand>
</feature>
<feature type="binding site" evidence="3">
    <location>
        <position position="46"/>
    </location>
    <ligand>
        <name>a divalent metal cation</name>
        <dbReference type="ChEBI" id="CHEBI:60240"/>
    </ligand>
</feature>
<feature type="binding site" evidence="3">
    <location>
        <position position="174"/>
    </location>
    <ligand>
        <name>a divalent metal cation</name>
        <dbReference type="ChEBI" id="CHEBI:60240"/>
    </ligand>
</feature>
<dbReference type="KEGG" id="maic:MAIC_51730"/>
<evidence type="ECO:0000256" key="1">
    <source>
        <dbReference type="ARBA" id="ARBA00008853"/>
    </source>
</evidence>
<dbReference type="InterPro" id="IPR005511">
    <property type="entry name" value="SMP-30"/>
</dbReference>
<feature type="binding site" evidence="3">
    <location>
        <position position="127"/>
    </location>
    <ligand>
        <name>substrate</name>
    </ligand>
</feature>
<evidence type="ECO:0000256" key="3">
    <source>
        <dbReference type="PIRSR" id="PIRSR605511-2"/>
    </source>
</evidence>
<evidence type="ECO:0000313" key="6">
    <source>
        <dbReference type="Proteomes" id="UP000467327"/>
    </source>
</evidence>
<keyword evidence="6" id="KW-1185">Reference proteome</keyword>
<evidence type="ECO:0000259" key="4">
    <source>
        <dbReference type="Pfam" id="PF08450"/>
    </source>
</evidence>
<dbReference type="GO" id="GO:0004341">
    <property type="term" value="F:gluconolactonase activity"/>
    <property type="evidence" value="ECO:0007669"/>
    <property type="project" value="TreeGrafter"/>
</dbReference>
<dbReference type="InterPro" id="IPR011042">
    <property type="entry name" value="6-blade_b-propeller_TolB-like"/>
</dbReference>
<dbReference type="PANTHER" id="PTHR10907">
    <property type="entry name" value="REGUCALCIN"/>
    <property type="match status" value="1"/>
</dbReference>
<dbReference type="PANTHER" id="PTHR10907:SF47">
    <property type="entry name" value="REGUCALCIN"/>
    <property type="match status" value="1"/>
</dbReference>
<evidence type="ECO:0000256" key="2">
    <source>
        <dbReference type="PIRSR" id="PIRSR605511-1"/>
    </source>
</evidence>
<dbReference type="SUPFAM" id="SSF63829">
    <property type="entry name" value="Calcium-dependent phosphotriesterase"/>
    <property type="match status" value="1"/>
</dbReference>
<comment type="cofactor">
    <cofactor evidence="3">
        <name>Zn(2+)</name>
        <dbReference type="ChEBI" id="CHEBI:29105"/>
    </cofactor>
    <text evidence="3">Binds 1 divalent metal cation per subunit.</text>
</comment>
<comment type="similarity">
    <text evidence="1">Belongs to the SMP-30/CGR1 family.</text>
</comment>
<name>A0AAD1HSP8_9MYCO</name>
<dbReference type="InterPro" id="IPR013658">
    <property type="entry name" value="SGL"/>
</dbReference>
<dbReference type="Proteomes" id="UP000467327">
    <property type="component" value="Chromosome"/>
</dbReference>
<protein>
    <submittedName>
        <fullName evidence="5">Gluconolactonase</fullName>
    </submittedName>
</protein>
<organism evidence="5 6">
    <name type="scientific">Mycolicibacterium aichiense</name>
    <dbReference type="NCBI Taxonomy" id="1799"/>
    <lineage>
        <taxon>Bacteria</taxon>
        <taxon>Bacillati</taxon>
        <taxon>Actinomycetota</taxon>
        <taxon>Actinomycetes</taxon>
        <taxon>Mycobacteriales</taxon>
        <taxon>Mycobacteriaceae</taxon>
        <taxon>Mycolicibacterium</taxon>
    </lineage>
</organism>
<gene>
    <name evidence="5" type="ORF">MAIC_51730</name>
</gene>
<proteinExistence type="inferred from homology"/>